<keyword evidence="6" id="KW-0547">Nucleotide-binding</keyword>
<evidence type="ECO:0000256" key="6">
    <source>
        <dbReference type="ARBA" id="ARBA00022741"/>
    </source>
</evidence>
<evidence type="ECO:0000256" key="12">
    <source>
        <dbReference type="ARBA" id="ARBA00022918"/>
    </source>
</evidence>
<sequence length="408" mass="45885">MVDDKVDKVPSTSTLVDPTSSSWARPVLTNARLAVEVFDGTGHFGMWQSEVLDALFQQGLDIVVEESKPEDVEDRNWLTINWKAVAEANVTKCDEEESDFSLATSSSRNASEIWLLDSASDETPLTTHGIGSVRLQNEDGTIVTLKGVRYSPKLKKNLISIGTLESKGFKVRAKDGVMKIISGVLVKNHKHELWHMRLGHAGEKSLNLLIKQDDKRLVLEVGSREHCINREDTRVWVYTLKTKDGVLGVFIKWKKIMETQTCRKIKHLRTDNGGEYKNDLCTKFCEDEGIVSISLSTTYTTDKWGRPECPEPDLAGERKTPFEKWYGKPATDYDSLHVFGSAAYYHVKESKLDPRAKKALFIDNSGITVNAEQLDGTPKKVEFEIVPADREPDDNSPMVEGDHEEEEV</sequence>
<keyword evidence="11" id="KW-0229">DNA integration</keyword>
<evidence type="ECO:0000256" key="14">
    <source>
        <dbReference type="ARBA" id="ARBA00023113"/>
    </source>
</evidence>
<dbReference type="InterPro" id="IPR036397">
    <property type="entry name" value="RNaseH_sf"/>
</dbReference>
<dbReference type="Pfam" id="PF22936">
    <property type="entry name" value="Pol_BBD"/>
    <property type="match status" value="1"/>
</dbReference>
<keyword evidence="4" id="KW-0540">Nuclease</keyword>
<keyword evidence="9" id="KW-0067">ATP-binding</keyword>
<evidence type="ECO:0000256" key="3">
    <source>
        <dbReference type="ARBA" id="ARBA00022670"/>
    </source>
</evidence>
<evidence type="ECO:0000313" key="19">
    <source>
        <dbReference type="Proteomes" id="UP001151760"/>
    </source>
</evidence>
<keyword evidence="8" id="KW-0378">Hydrolase</keyword>
<evidence type="ECO:0000256" key="7">
    <source>
        <dbReference type="ARBA" id="ARBA00022759"/>
    </source>
</evidence>
<dbReference type="SUPFAM" id="SSF53098">
    <property type="entry name" value="Ribonuclease H-like"/>
    <property type="match status" value="1"/>
</dbReference>
<evidence type="ECO:0000256" key="13">
    <source>
        <dbReference type="ARBA" id="ARBA00022932"/>
    </source>
</evidence>
<dbReference type="InterPro" id="IPR054722">
    <property type="entry name" value="PolX-like_BBD"/>
</dbReference>
<evidence type="ECO:0000256" key="16">
    <source>
        <dbReference type="SAM" id="MobiDB-lite"/>
    </source>
</evidence>
<feature type="domain" description="Retrovirus-related Pol polyprotein from transposon TNT 1-94-like beta-barrel" evidence="17">
    <location>
        <begin position="120"/>
        <end position="169"/>
    </location>
</feature>
<dbReference type="InterPro" id="IPR039537">
    <property type="entry name" value="Retrotran_Ty1/copia-like"/>
</dbReference>
<keyword evidence="13" id="KW-0548">Nucleotidyltransferase</keyword>
<evidence type="ECO:0000256" key="4">
    <source>
        <dbReference type="ARBA" id="ARBA00022722"/>
    </source>
</evidence>
<keyword evidence="13" id="KW-0239">DNA-directed DNA polymerase</keyword>
<keyword evidence="14" id="KW-0917">Virion maturation</keyword>
<keyword evidence="5" id="KW-0479">Metal-binding</keyword>
<keyword evidence="12" id="KW-0695">RNA-directed DNA polymerase</keyword>
<proteinExistence type="predicted"/>
<dbReference type="EMBL" id="BQNB010014499">
    <property type="protein sequence ID" value="GJT28914.1"/>
    <property type="molecule type" value="Genomic_DNA"/>
</dbReference>
<evidence type="ECO:0000256" key="11">
    <source>
        <dbReference type="ARBA" id="ARBA00022908"/>
    </source>
</evidence>
<dbReference type="PANTHER" id="PTHR42648:SF11">
    <property type="entry name" value="TRANSPOSON TY4-P GAG-POL POLYPROTEIN"/>
    <property type="match status" value="1"/>
</dbReference>
<dbReference type="Gene3D" id="3.30.420.10">
    <property type="entry name" value="Ribonuclease H-like superfamily/Ribonuclease H"/>
    <property type="match status" value="1"/>
</dbReference>
<keyword evidence="7" id="KW-0255">Endonuclease</keyword>
<keyword evidence="13" id="KW-0808">Transferase</keyword>
<organism evidence="18 19">
    <name type="scientific">Tanacetum coccineum</name>
    <dbReference type="NCBI Taxonomy" id="301880"/>
    <lineage>
        <taxon>Eukaryota</taxon>
        <taxon>Viridiplantae</taxon>
        <taxon>Streptophyta</taxon>
        <taxon>Embryophyta</taxon>
        <taxon>Tracheophyta</taxon>
        <taxon>Spermatophyta</taxon>
        <taxon>Magnoliopsida</taxon>
        <taxon>eudicotyledons</taxon>
        <taxon>Gunneridae</taxon>
        <taxon>Pentapetalae</taxon>
        <taxon>asterids</taxon>
        <taxon>campanulids</taxon>
        <taxon>Asterales</taxon>
        <taxon>Asteraceae</taxon>
        <taxon>Asteroideae</taxon>
        <taxon>Anthemideae</taxon>
        <taxon>Anthemidinae</taxon>
        <taxon>Tanacetum</taxon>
    </lineage>
</organism>
<dbReference type="Proteomes" id="UP001151760">
    <property type="component" value="Unassembled WGS sequence"/>
</dbReference>
<keyword evidence="2" id="KW-1188">Viral release from host cell</keyword>
<feature type="region of interest" description="Disordered" evidence="16">
    <location>
        <begin position="384"/>
        <end position="408"/>
    </location>
</feature>
<comment type="caution">
    <text evidence="18">The sequence shown here is derived from an EMBL/GenBank/DDBJ whole genome shotgun (WGS) entry which is preliminary data.</text>
</comment>
<comment type="function">
    <text evidence="1">The aspartyl protease (PR) mediates the proteolytic cleavages of the Gag and Gag-Pol polyproteins after assembly of the VLP.</text>
</comment>
<evidence type="ECO:0000259" key="17">
    <source>
        <dbReference type="Pfam" id="PF22936"/>
    </source>
</evidence>
<accession>A0ABQ5CWH7</accession>
<evidence type="ECO:0000256" key="8">
    <source>
        <dbReference type="ARBA" id="ARBA00022801"/>
    </source>
</evidence>
<keyword evidence="19" id="KW-1185">Reference proteome</keyword>
<dbReference type="InterPro" id="IPR012337">
    <property type="entry name" value="RNaseH-like_sf"/>
</dbReference>
<name>A0ABQ5CWH7_9ASTR</name>
<gene>
    <name evidence="18" type="ORF">Tco_0909189</name>
</gene>
<evidence type="ECO:0000256" key="10">
    <source>
        <dbReference type="ARBA" id="ARBA00022842"/>
    </source>
</evidence>
<evidence type="ECO:0000256" key="15">
    <source>
        <dbReference type="ARBA" id="ARBA00023172"/>
    </source>
</evidence>
<evidence type="ECO:0000256" key="1">
    <source>
        <dbReference type="ARBA" id="ARBA00002180"/>
    </source>
</evidence>
<dbReference type="PANTHER" id="PTHR42648">
    <property type="entry name" value="TRANSPOSASE, PUTATIVE-RELATED"/>
    <property type="match status" value="1"/>
</dbReference>
<keyword evidence="15" id="KW-0233">DNA recombination</keyword>
<evidence type="ECO:0000256" key="9">
    <source>
        <dbReference type="ARBA" id="ARBA00022840"/>
    </source>
</evidence>
<keyword evidence="10" id="KW-0460">Magnesium</keyword>
<keyword evidence="3" id="KW-0645">Protease</keyword>
<reference evidence="18" key="1">
    <citation type="journal article" date="2022" name="Int. J. Mol. Sci.">
        <title>Draft Genome of Tanacetum Coccineum: Genomic Comparison of Closely Related Tanacetum-Family Plants.</title>
        <authorList>
            <person name="Yamashiro T."/>
            <person name="Shiraishi A."/>
            <person name="Nakayama K."/>
            <person name="Satake H."/>
        </authorList>
    </citation>
    <scope>NUCLEOTIDE SEQUENCE</scope>
</reference>
<evidence type="ECO:0000256" key="2">
    <source>
        <dbReference type="ARBA" id="ARBA00022612"/>
    </source>
</evidence>
<evidence type="ECO:0000256" key="5">
    <source>
        <dbReference type="ARBA" id="ARBA00022723"/>
    </source>
</evidence>
<reference evidence="18" key="2">
    <citation type="submission" date="2022-01" db="EMBL/GenBank/DDBJ databases">
        <authorList>
            <person name="Yamashiro T."/>
            <person name="Shiraishi A."/>
            <person name="Satake H."/>
            <person name="Nakayama K."/>
        </authorList>
    </citation>
    <scope>NUCLEOTIDE SEQUENCE</scope>
</reference>
<protein>
    <submittedName>
        <fullName evidence="18">Retrovirus-related pol polyprotein from transposon TNT 1-94</fullName>
    </submittedName>
</protein>
<evidence type="ECO:0000313" key="18">
    <source>
        <dbReference type="EMBL" id="GJT28914.1"/>
    </source>
</evidence>